<proteinExistence type="inferred from homology"/>
<dbReference type="Pfam" id="PF02358">
    <property type="entry name" value="Trehalose_PPase"/>
    <property type="match status" value="1"/>
</dbReference>
<dbReference type="GO" id="GO:0004805">
    <property type="term" value="F:trehalose-phosphatase activity"/>
    <property type="evidence" value="ECO:0007669"/>
    <property type="project" value="UniProtKB-EC"/>
</dbReference>
<dbReference type="GO" id="GO:0046872">
    <property type="term" value="F:metal ion binding"/>
    <property type="evidence" value="ECO:0007669"/>
    <property type="project" value="UniProtKB-KW"/>
</dbReference>
<comment type="cofactor">
    <cofactor evidence="4">
        <name>Mg(2+)</name>
        <dbReference type="ChEBI" id="CHEBI:18420"/>
    </cofactor>
</comment>
<evidence type="ECO:0000256" key="3">
    <source>
        <dbReference type="ARBA" id="ARBA00022801"/>
    </source>
</evidence>
<dbReference type="PANTHER" id="PTHR43768:SF3">
    <property type="entry name" value="TREHALOSE 6-PHOSPHATE PHOSPHATASE"/>
    <property type="match status" value="1"/>
</dbReference>
<dbReference type="NCBIfam" id="TIGR00685">
    <property type="entry name" value="T6PP"/>
    <property type="match status" value="1"/>
</dbReference>
<dbReference type="GO" id="GO:0005992">
    <property type="term" value="P:trehalose biosynthetic process"/>
    <property type="evidence" value="ECO:0007669"/>
    <property type="project" value="UniProtKB-UniPathway"/>
</dbReference>
<dbReference type="Gene3D" id="3.40.50.1000">
    <property type="entry name" value="HAD superfamily/HAD-like"/>
    <property type="match status" value="1"/>
</dbReference>
<dbReference type="EC" id="3.1.3.12" evidence="4"/>
<evidence type="ECO:0000313" key="6">
    <source>
        <dbReference type="Proteomes" id="UP000469346"/>
    </source>
</evidence>
<dbReference type="InterPro" id="IPR003337">
    <property type="entry name" value="Trehalose_PPase"/>
</dbReference>
<evidence type="ECO:0000256" key="1">
    <source>
        <dbReference type="ARBA" id="ARBA00005199"/>
    </source>
</evidence>
<comment type="pathway">
    <text evidence="1 4">Glycan biosynthesis; trehalose biosynthesis.</text>
</comment>
<dbReference type="InterPro" id="IPR023214">
    <property type="entry name" value="HAD_sf"/>
</dbReference>
<keyword evidence="4" id="KW-0479">Metal-binding</keyword>
<comment type="function">
    <text evidence="4">Removes the phosphate from trehalose 6-phosphate to produce free trehalose.</text>
</comment>
<dbReference type="InterPro" id="IPR044651">
    <property type="entry name" value="OTSB-like"/>
</dbReference>
<dbReference type="NCBIfam" id="TIGR01484">
    <property type="entry name" value="HAD-SF-IIB"/>
    <property type="match status" value="1"/>
</dbReference>
<accession>A0A6N9TQA1</accession>
<sequence>MKALDTGLEPEAFWSALRRAPARGLFLDYDGTLAPFRVERDRAVPYPGVREALAEILRGGGTRLVVVSGRAVADLLPLLALDRPVEIWGAHGFERLRPDGRHEVQELPPALRNGLDAARRWAAEHLEPERFEEKPGCLAVHWRGLPADAARALEGRVREAWTPVAREAGLALRPFDGGLELRSPGWTKGSVVERLLAEMAPGAAAAYLGDDDTDEDAFRALGPGGLSVLVRDRFRPTRARLWIRPPAELLDFLGRWACETGTHGGDR</sequence>
<evidence type="ECO:0000256" key="2">
    <source>
        <dbReference type="ARBA" id="ARBA00008770"/>
    </source>
</evidence>
<dbReference type="EMBL" id="JAAGRR010000071">
    <property type="protein sequence ID" value="NDY42630.1"/>
    <property type="molecule type" value="Genomic_DNA"/>
</dbReference>
<dbReference type="SUPFAM" id="SSF56784">
    <property type="entry name" value="HAD-like"/>
    <property type="match status" value="1"/>
</dbReference>
<dbReference type="AlphaFoldDB" id="A0A6N9TQA1"/>
<comment type="similarity">
    <text evidence="2 4">Belongs to the trehalose phosphatase family.</text>
</comment>
<keyword evidence="4" id="KW-0460">Magnesium</keyword>
<evidence type="ECO:0000313" key="5">
    <source>
        <dbReference type="EMBL" id="NDY42630.1"/>
    </source>
</evidence>
<protein>
    <recommendedName>
        <fullName evidence="4">Trehalose 6-phosphate phosphatase</fullName>
        <ecNumber evidence="4">3.1.3.12</ecNumber>
    </recommendedName>
</protein>
<comment type="catalytic activity">
    <reaction evidence="4">
        <text>alpha,alpha-trehalose 6-phosphate + H2O = alpha,alpha-trehalose + phosphate</text>
        <dbReference type="Rhea" id="RHEA:23420"/>
        <dbReference type="ChEBI" id="CHEBI:15377"/>
        <dbReference type="ChEBI" id="CHEBI:16551"/>
        <dbReference type="ChEBI" id="CHEBI:43474"/>
        <dbReference type="ChEBI" id="CHEBI:58429"/>
        <dbReference type="EC" id="3.1.3.12"/>
    </reaction>
</comment>
<dbReference type="InterPro" id="IPR006379">
    <property type="entry name" value="HAD-SF_hydro_IIB"/>
</dbReference>
<keyword evidence="6" id="KW-1185">Reference proteome</keyword>
<gene>
    <name evidence="5" type="primary">otsB</name>
    <name evidence="5" type="ORF">G3N55_07210</name>
</gene>
<organism evidence="5 6">
    <name type="scientific">Dissulfurirhabdus thermomarina</name>
    <dbReference type="NCBI Taxonomy" id="1765737"/>
    <lineage>
        <taxon>Bacteria</taxon>
        <taxon>Deltaproteobacteria</taxon>
        <taxon>Dissulfurirhabdaceae</taxon>
        <taxon>Dissulfurirhabdus</taxon>
    </lineage>
</organism>
<dbReference type="PANTHER" id="PTHR43768">
    <property type="entry name" value="TREHALOSE 6-PHOSPHATE PHOSPHATASE"/>
    <property type="match status" value="1"/>
</dbReference>
<evidence type="ECO:0000256" key="4">
    <source>
        <dbReference type="RuleBase" id="RU361117"/>
    </source>
</evidence>
<comment type="caution">
    <text evidence="5">The sequence shown here is derived from an EMBL/GenBank/DDBJ whole genome shotgun (WGS) entry which is preliminary data.</text>
</comment>
<dbReference type="RefSeq" id="WP_163298766.1">
    <property type="nucleotide sequence ID" value="NZ_JAAGRR010000071.1"/>
</dbReference>
<keyword evidence="3 4" id="KW-0378">Hydrolase</keyword>
<dbReference type="Proteomes" id="UP000469346">
    <property type="component" value="Unassembled WGS sequence"/>
</dbReference>
<reference evidence="5 6" key="1">
    <citation type="submission" date="2020-02" db="EMBL/GenBank/DDBJ databases">
        <title>Comparative genomics of sulfur disproportionating microorganisms.</title>
        <authorList>
            <person name="Ward L.M."/>
            <person name="Bertran E."/>
            <person name="Johnston D.T."/>
        </authorList>
    </citation>
    <scope>NUCLEOTIDE SEQUENCE [LARGE SCALE GENOMIC DNA]</scope>
    <source>
        <strain evidence="5 6">DSM 100025</strain>
    </source>
</reference>
<dbReference type="InterPro" id="IPR036412">
    <property type="entry name" value="HAD-like_sf"/>
</dbReference>
<dbReference type="Gene3D" id="3.30.70.1020">
    <property type="entry name" value="Trehalose-6-phosphate phosphatase related protein, domain 2"/>
    <property type="match status" value="1"/>
</dbReference>
<dbReference type="UniPathway" id="UPA00299"/>
<name>A0A6N9TQA1_DISTH</name>